<feature type="transmembrane region" description="Helical" evidence="2">
    <location>
        <begin position="300"/>
        <end position="322"/>
    </location>
</feature>
<gene>
    <name evidence="5" type="ORF">FAZ69_15295</name>
</gene>
<dbReference type="InterPro" id="IPR001633">
    <property type="entry name" value="EAL_dom"/>
</dbReference>
<dbReference type="FunFam" id="3.30.70.270:FF:000001">
    <property type="entry name" value="Diguanylate cyclase domain protein"/>
    <property type="match status" value="1"/>
</dbReference>
<dbReference type="InterPro" id="IPR029016">
    <property type="entry name" value="GAF-like_dom_sf"/>
</dbReference>
<dbReference type="SMART" id="SM00267">
    <property type="entry name" value="GGDEF"/>
    <property type="match status" value="1"/>
</dbReference>
<dbReference type="InterPro" id="IPR013656">
    <property type="entry name" value="PAS_4"/>
</dbReference>
<dbReference type="Gene3D" id="3.30.450.20">
    <property type="entry name" value="PAS domain"/>
    <property type="match status" value="2"/>
</dbReference>
<dbReference type="SMART" id="SM00052">
    <property type="entry name" value="EAL"/>
    <property type="match status" value="1"/>
</dbReference>
<dbReference type="CDD" id="cd01949">
    <property type="entry name" value="GGDEF"/>
    <property type="match status" value="1"/>
</dbReference>
<keyword evidence="6" id="KW-1185">Reference proteome</keyword>
<comment type="catalytic activity">
    <reaction evidence="1">
        <text>3',3'-c-di-GMP + H2O = 5'-phosphoguanylyl(3'-&gt;5')guanosine + H(+)</text>
        <dbReference type="Rhea" id="RHEA:24902"/>
        <dbReference type="ChEBI" id="CHEBI:15377"/>
        <dbReference type="ChEBI" id="CHEBI:15378"/>
        <dbReference type="ChEBI" id="CHEBI:58754"/>
        <dbReference type="ChEBI" id="CHEBI:58805"/>
        <dbReference type="EC" id="3.1.4.52"/>
    </reaction>
    <physiologicalReaction direction="left-to-right" evidence="1">
        <dbReference type="Rhea" id="RHEA:24903"/>
    </physiologicalReaction>
</comment>
<dbReference type="CDD" id="cd12915">
    <property type="entry name" value="PDC2_DGC_like"/>
    <property type="match status" value="1"/>
</dbReference>
<evidence type="ECO:0000256" key="1">
    <source>
        <dbReference type="ARBA" id="ARBA00051114"/>
    </source>
</evidence>
<dbReference type="Gene3D" id="3.30.70.270">
    <property type="match status" value="1"/>
</dbReference>
<evidence type="ECO:0000259" key="3">
    <source>
        <dbReference type="PROSITE" id="PS50883"/>
    </source>
</evidence>
<evidence type="ECO:0000259" key="4">
    <source>
        <dbReference type="PROSITE" id="PS50887"/>
    </source>
</evidence>
<keyword evidence="2" id="KW-0812">Transmembrane</keyword>
<dbReference type="SUPFAM" id="SSF55785">
    <property type="entry name" value="PYP-like sensor domain (PAS domain)"/>
    <property type="match status" value="1"/>
</dbReference>
<dbReference type="Pfam" id="PF00563">
    <property type="entry name" value="EAL"/>
    <property type="match status" value="1"/>
</dbReference>
<feature type="transmembrane region" description="Helical" evidence="2">
    <location>
        <begin position="35"/>
        <end position="57"/>
    </location>
</feature>
<evidence type="ECO:0000313" key="6">
    <source>
        <dbReference type="Proteomes" id="UP000305539"/>
    </source>
</evidence>
<dbReference type="Gene3D" id="3.20.20.450">
    <property type="entry name" value="EAL domain"/>
    <property type="match status" value="1"/>
</dbReference>
<dbReference type="PANTHER" id="PTHR44757:SF2">
    <property type="entry name" value="BIOFILM ARCHITECTURE MAINTENANCE PROTEIN MBAA"/>
    <property type="match status" value="1"/>
</dbReference>
<keyword evidence="2" id="KW-1133">Transmembrane helix</keyword>
<dbReference type="CDD" id="cd12914">
    <property type="entry name" value="PDC1_DGC_like"/>
    <property type="match status" value="1"/>
</dbReference>
<dbReference type="InterPro" id="IPR029787">
    <property type="entry name" value="Nucleotide_cyclase"/>
</dbReference>
<dbReference type="SUPFAM" id="SSF55781">
    <property type="entry name" value="GAF domain-like"/>
    <property type="match status" value="1"/>
</dbReference>
<dbReference type="RefSeq" id="WP_136895922.1">
    <property type="nucleotide sequence ID" value="NZ_SWJE01000008.1"/>
</dbReference>
<dbReference type="InterPro" id="IPR035965">
    <property type="entry name" value="PAS-like_dom_sf"/>
</dbReference>
<evidence type="ECO:0000313" key="5">
    <source>
        <dbReference type="EMBL" id="TKC87660.1"/>
    </source>
</evidence>
<name>A0A4V5PIJ8_9BURK</name>
<dbReference type="Gene3D" id="3.30.450.40">
    <property type="match status" value="1"/>
</dbReference>
<feature type="domain" description="EAL" evidence="3">
    <location>
        <begin position="809"/>
        <end position="1063"/>
    </location>
</feature>
<dbReference type="GO" id="GO:0071732">
    <property type="term" value="P:cellular response to nitric oxide"/>
    <property type="evidence" value="ECO:0007669"/>
    <property type="project" value="UniProtKB-ARBA"/>
</dbReference>
<dbReference type="SUPFAM" id="SSF141868">
    <property type="entry name" value="EAL domain-like"/>
    <property type="match status" value="1"/>
</dbReference>
<dbReference type="InterPro" id="IPR052155">
    <property type="entry name" value="Biofilm_reg_signaling"/>
</dbReference>
<evidence type="ECO:0000256" key="2">
    <source>
        <dbReference type="SAM" id="Phobius"/>
    </source>
</evidence>
<dbReference type="SMART" id="SM00065">
    <property type="entry name" value="GAF"/>
    <property type="match status" value="1"/>
</dbReference>
<dbReference type="OrthoDB" id="9813903at2"/>
<dbReference type="FunFam" id="3.20.20.450:FF:000001">
    <property type="entry name" value="Cyclic di-GMP phosphodiesterase yahA"/>
    <property type="match status" value="1"/>
</dbReference>
<dbReference type="Pfam" id="PF01590">
    <property type="entry name" value="GAF"/>
    <property type="match status" value="1"/>
</dbReference>
<dbReference type="InterPro" id="IPR000160">
    <property type="entry name" value="GGDEF_dom"/>
</dbReference>
<proteinExistence type="predicted"/>
<dbReference type="GO" id="GO:0071111">
    <property type="term" value="F:cyclic-guanylate-specific phosphodiesterase activity"/>
    <property type="evidence" value="ECO:0007669"/>
    <property type="project" value="UniProtKB-EC"/>
</dbReference>
<dbReference type="Pfam" id="PF00990">
    <property type="entry name" value="GGDEF"/>
    <property type="match status" value="1"/>
</dbReference>
<dbReference type="InterPro" id="IPR043128">
    <property type="entry name" value="Rev_trsase/Diguanyl_cyclase"/>
</dbReference>
<dbReference type="AlphaFoldDB" id="A0A4V5PIJ8"/>
<keyword evidence="2" id="KW-0472">Membrane</keyword>
<sequence>MDIDRSIQNAASAGPARSLLYRAARLVPARLLETYVVFAFFALLLLLFTWLSVAYVIGVEYRETMRAAVDSSREIADTYEAQAVRNLVFIDQTLKTVAFAYVAKGGLALEALQGKNLLPPAIVFRVAIFDSHGLVTASTRRDSPASVSDQTFFTAQFASDGDALFVGPVMRDAVSGAPEITFSRRLVDGAGRFAGVATLAVDPSYFTSGYDVARLGKMGFVGLLGTDGVMRAQQVGDHVSWGASVPVPRADRMPDAPQVHPWDSGVARFSNVRPLHGFPLMVIAGLSADEALSRYRSDRLFYMLATAAGSVLLLVLTAILSLKSRELVLSRARARRVQQTFYAASEGSLDAFFVWECVHSVGNRHSAIVGFLLRDISRRGAELVGKPREALIGGSLDRVFPDTDYYSTMREFVRVFESGVVEEREWLHWPAEGAAVWLHRQVVRVDDGVVAIVRDITARKRAEVQRVEQNRILEMIAARQPLDEVLKSLMNLLESQFADCAWAVLLRDNDGLHVRVGAAPSLPAAFRQTVHGTVIGPDMPPYGLAIFTRQPVSASQAPADESYAAAMAAAGMLEFRTCRSVPILSDSGDTLGALTIFMRESREIDAIEAQMIAMATRIAGIAIERMRAEERIRHMATHDALTGLPNRTLLGDRLSLMLRHARRYRHAVIVVFVDLDNFKLINDSLGHRAGDELLKTVATRMRSCVRHTDTVVRLGGDEFVLVLVDESLEGGEARMVVERLREAVLEPVELAGQEYQVSCSMGLARYPADGEDAETLLMNADAAMYRAKELGRNNCQSYTSEMNAKVRDRLRRQKQLGEALANGEFRVVYQPQVDTRSDTILGVEALLRWDHPVDGPIPPMTFIPLAEETGLIVPIGEWVLRTACFQGKAWQDAGLPAVTMSVNVSARQFLHDEWVSTVARALSDSGLEARHLELELTESLIMQDLDGCIETMKKLKEMGVQLSIDDFGTGYSSLSALKHLPIVRLKIDKSFVRELPQGEDDRAIVMAVISMSRRLNLNVIAEGVETQEQVDFLRESDCHEIQGYYFSRPVAPGDIEVMLRERGEVGALRAV</sequence>
<dbReference type="PROSITE" id="PS50887">
    <property type="entry name" value="GGDEF"/>
    <property type="match status" value="1"/>
</dbReference>
<dbReference type="NCBIfam" id="TIGR00254">
    <property type="entry name" value="GGDEF"/>
    <property type="match status" value="1"/>
</dbReference>
<dbReference type="PROSITE" id="PS50883">
    <property type="entry name" value="EAL"/>
    <property type="match status" value="1"/>
</dbReference>
<dbReference type="Pfam" id="PF08448">
    <property type="entry name" value="PAS_4"/>
    <property type="match status" value="1"/>
</dbReference>
<protein>
    <submittedName>
        <fullName evidence="5">EAL domain-containing protein</fullName>
    </submittedName>
</protein>
<dbReference type="InterPro" id="IPR035919">
    <property type="entry name" value="EAL_sf"/>
</dbReference>
<dbReference type="CDD" id="cd01948">
    <property type="entry name" value="EAL"/>
    <property type="match status" value="1"/>
</dbReference>
<dbReference type="Proteomes" id="UP000305539">
    <property type="component" value="Unassembled WGS sequence"/>
</dbReference>
<dbReference type="InterPro" id="IPR003018">
    <property type="entry name" value="GAF"/>
</dbReference>
<dbReference type="PANTHER" id="PTHR44757">
    <property type="entry name" value="DIGUANYLATE CYCLASE DGCP"/>
    <property type="match status" value="1"/>
</dbReference>
<comment type="caution">
    <text evidence="5">The sequence shown here is derived from an EMBL/GenBank/DDBJ whole genome shotgun (WGS) entry which is preliminary data.</text>
</comment>
<accession>A0A4V5PIJ8</accession>
<reference evidence="5 6" key="1">
    <citation type="submission" date="2019-04" db="EMBL/GenBank/DDBJ databases">
        <title>Trinickia sp. 7GSK02, isolated from subtropical forest soil.</title>
        <authorList>
            <person name="Gao Z.-H."/>
            <person name="Qiu L.-H."/>
        </authorList>
    </citation>
    <scope>NUCLEOTIDE SEQUENCE [LARGE SCALE GENOMIC DNA]</scope>
    <source>
        <strain evidence="5 6">7GSK02</strain>
    </source>
</reference>
<feature type="domain" description="GGDEF" evidence="4">
    <location>
        <begin position="666"/>
        <end position="800"/>
    </location>
</feature>
<dbReference type="SUPFAM" id="SSF55073">
    <property type="entry name" value="Nucleotide cyclase"/>
    <property type="match status" value="1"/>
</dbReference>
<dbReference type="EMBL" id="SWJE01000008">
    <property type="protein sequence ID" value="TKC87660.1"/>
    <property type="molecule type" value="Genomic_DNA"/>
</dbReference>
<organism evidence="5 6">
    <name type="scientific">Trinickia terrae</name>
    <dbReference type="NCBI Taxonomy" id="2571161"/>
    <lineage>
        <taxon>Bacteria</taxon>
        <taxon>Pseudomonadati</taxon>
        <taxon>Pseudomonadota</taxon>
        <taxon>Betaproteobacteria</taxon>
        <taxon>Burkholderiales</taxon>
        <taxon>Burkholderiaceae</taxon>
        <taxon>Trinickia</taxon>
    </lineage>
</organism>